<evidence type="ECO:0000256" key="1">
    <source>
        <dbReference type="ARBA" id="ARBA00004370"/>
    </source>
</evidence>
<dbReference type="RefSeq" id="WP_239550826.1">
    <property type="nucleotide sequence ID" value="NZ_JAFBDQ010000001.1"/>
</dbReference>
<protein>
    <recommendedName>
        <fullName evidence="4">Bacterial surface antigen (D15) domain-containing protein</fullName>
    </recommendedName>
</protein>
<reference evidence="5" key="1">
    <citation type="submission" date="2021-01" db="EMBL/GenBank/DDBJ databases">
        <title>Genomic Encyclopedia of Type Strains, Phase IV (KMG-IV): sequencing the most valuable type-strain genomes for metagenomic binning, comparative biology and taxonomic classification.</title>
        <authorList>
            <person name="Goeker M."/>
        </authorList>
    </citation>
    <scope>NUCLEOTIDE SEQUENCE</scope>
    <source>
        <strain evidence="5">DSM 23230</strain>
    </source>
</reference>
<evidence type="ECO:0000256" key="2">
    <source>
        <dbReference type="ARBA" id="ARBA00023136"/>
    </source>
</evidence>
<keyword evidence="3" id="KW-0732">Signal</keyword>
<evidence type="ECO:0000259" key="4">
    <source>
        <dbReference type="Pfam" id="PF01103"/>
    </source>
</evidence>
<dbReference type="AlphaFoldDB" id="A0A938XR37"/>
<accession>A0A938XR37</accession>
<dbReference type="EMBL" id="JAFBDQ010000001">
    <property type="protein sequence ID" value="MBM7555214.1"/>
    <property type="molecule type" value="Genomic_DNA"/>
</dbReference>
<keyword evidence="6" id="KW-1185">Reference proteome</keyword>
<dbReference type="InterPro" id="IPR000184">
    <property type="entry name" value="Bac_surfAg_D15"/>
</dbReference>
<feature type="chain" id="PRO_5038930135" description="Bacterial surface antigen (D15) domain-containing protein" evidence="3">
    <location>
        <begin position="26"/>
        <end position="490"/>
    </location>
</feature>
<proteinExistence type="predicted"/>
<organism evidence="5 6">
    <name type="scientific">Halanaerobacter jeridensis</name>
    <dbReference type="NCBI Taxonomy" id="706427"/>
    <lineage>
        <taxon>Bacteria</taxon>
        <taxon>Bacillati</taxon>
        <taxon>Bacillota</taxon>
        <taxon>Clostridia</taxon>
        <taxon>Halanaerobiales</taxon>
        <taxon>Halobacteroidaceae</taxon>
        <taxon>Halanaerobacter</taxon>
    </lineage>
</organism>
<gene>
    <name evidence="5" type="ORF">JOC47_000038</name>
</gene>
<feature type="domain" description="Bacterial surface antigen (D15)" evidence="4">
    <location>
        <begin position="232"/>
        <end position="445"/>
    </location>
</feature>
<feature type="signal peptide" evidence="3">
    <location>
        <begin position="1"/>
        <end position="25"/>
    </location>
</feature>
<evidence type="ECO:0000313" key="5">
    <source>
        <dbReference type="EMBL" id="MBM7555214.1"/>
    </source>
</evidence>
<evidence type="ECO:0000313" key="6">
    <source>
        <dbReference type="Proteomes" id="UP000774000"/>
    </source>
</evidence>
<name>A0A938XR37_9FIRM</name>
<keyword evidence="2" id="KW-0472">Membrane</keyword>
<comment type="subcellular location">
    <subcellularLocation>
        <location evidence="1">Membrane</location>
    </subcellularLocation>
</comment>
<sequence>MKKKLILSLVVMLMLTSLISSSIVAAEDGFVKSIQEVIGPKMEGEKGKVPLVTYISEGGLMVGEFWYNSNLFDKDTKFTSVLLASPSTGIVTSYNQIKDYPLAENWKLGGNLKIIKFNDIKNGAVGNDSANVEIPEEYFATLEEYKGLAERDLTEKDFTDAGLSSQLYLAYQSKDIKTNKDLISAIATENAKGAPESTLKKILSSEEKEVLNDLDNDKIEDNLDGYRTYEGWNNKIAIDLTYEINQYNEIVTEYAYEELTSQANDYKSDTLSLAWENENVDNKNNPQQGHKVVARVKKSLELIAGNGGEDWDYTKYTLDLRKYIPVFKDSTFAVRMRTQSTTGTEIKDDERTALKKLETGNLDAAVYTYAPFFDMSLLGTLNTMRGYRYYRFYDNNSVLYQSELRFPMKSVIPYAQDGFLAQQVPKIQGTLFAEAGRVSSSFNTELFTEDMHYVGGIGFKYFFNQDIIARLDIGHSEEGTQVRMNIGQTF</sequence>
<dbReference type="Proteomes" id="UP000774000">
    <property type="component" value="Unassembled WGS sequence"/>
</dbReference>
<comment type="caution">
    <text evidence="5">The sequence shown here is derived from an EMBL/GenBank/DDBJ whole genome shotgun (WGS) entry which is preliminary data.</text>
</comment>
<dbReference type="GO" id="GO:0019867">
    <property type="term" value="C:outer membrane"/>
    <property type="evidence" value="ECO:0007669"/>
    <property type="project" value="InterPro"/>
</dbReference>
<dbReference type="Gene3D" id="2.40.160.50">
    <property type="entry name" value="membrane protein fhac: a member of the omp85/tpsb transporter family"/>
    <property type="match status" value="1"/>
</dbReference>
<dbReference type="Pfam" id="PF01103">
    <property type="entry name" value="Omp85"/>
    <property type="match status" value="1"/>
</dbReference>
<evidence type="ECO:0000256" key="3">
    <source>
        <dbReference type="SAM" id="SignalP"/>
    </source>
</evidence>